<dbReference type="Proteomes" id="UP000604825">
    <property type="component" value="Unassembled WGS sequence"/>
</dbReference>
<name>A0A811SM20_9POAL</name>
<keyword evidence="3" id="KW-1185">Reference proteome</keyword>
<gene>
    <name evidence="2" type="ORF">NCGR_LOCUS66135</name>
</gene>
<evidence type="ECO:0000256" key="1">
    <source>
        <dbReference type="SAM" id="MobiDB-lite"/>
    </source>
</evidence>
<organism evidence="2 3">
    <name type="scientific">Miscanthus lutarioriparius</name>
    <dbReference type="NCBI Taxonomy" id="422564"/>
    <lineage>
        <taxon>Eukaryota</taxon>
        <taxon>Viridiplantae</taxon>
        <taxon>Streptophyta</taxon>
        <taxon>Embryophyta</taxon>
        <taxon>Tracheophyta</taxon>
        <taxon>Spermatophyta</taxon>
        <taxon>Magnoliopsida</taxon>
        <taxon>Liliopsida</taxon>
        <taxon>Poales</taxon>
        <taxon>Poaceae</taxon>
        <taxon>PACMAD clade</taxon>
        <taxon>Panicoideae</taxon>
        <taxon>Andropogonodae</taxon>
        <taxon>Andropogoneae</taxon>
        <taxon>Saccharinae</taxon>
        <taxon>Miscanthus</taxon>
    </lineage>
</organism>
<evidence type="ECO:0000313" key="3">
    <source>
        <dbReference type="Proteomes" id="UP000604825"/>
    </source>
</evidence>
<evidence type="ECO:0000313" key="2">
    <source>
        <dbReference type="EMBL" id="CAD6342037.1"/>
    </source>
</evidence>
<proteinExistence type="predicted"/>
<accession>A0A811SM20</accession>
<feature type="region of interest" description="Disordered" evidence="1">
    <location>
        <begin position="42"/>
        <end position="68"/>
    </location>
</feature>
<reference evidence="2" key="1">
    <citation type="submission" date="2020-10" db="EMBL/GenBank/DDBJ databases">
        <authorList>
            <person name="Han B."/>
            <person name="Lu T."/>
            <person name="Zhao Q."/>
            <person name="Huang X."/>
            <person name="Zhao Y."/>
        </authorList>
    </citation>
    <scope>NUCLEOTIDE SEQUENCE</scope>
</reference>
<dbReference type="AlphaFoldDB" id="A0A811SM20"/>
<protein>
    <submittedName>
        <fullName evidence="2">Uncharacterized protein</fullName>
    </submittedName>
</protein>
<dbReference type="EMBL" id="CAJGYO010000377">
    <property type="protein sequence ID" value="CAD6342037.1"/>
    <property type="molecule type" value="Genomic_DNA"/>
</dbReference>
<comment type="caution">
    <text evidence="2">The sequence shown here is derived from an EMBL/GenBank/DDBJ whole genome shotgun (WGS) entry which is preliminary data.</text>
</comment>
<sequence length="157" mass="16151">MAGSAGAAAGCAWAAPGDDASGGGVKGLLAGGFRVLVRPRSVGSDHHTPDPVHIAPDPCPLAQIRRPPPLTRLRPPACTLVGPGGAAAGAGERRCCGHGLRRVRLPRRLLLEPPLGGSRVYRRTSSKGSVGLLRLRQHSSDSGARRVGCLAVRGGRR</sequence>